<comment type="caution">
    <text evidence="2">The sequence shown here is derived from an EMBL/GenBank/DDBJ whole genome shotgun (WGS) entry which is preliminary data.</text>
</comment>
<dbReference type="Proteomes" id="UP000179786">
    <property type="component" value="Unassembled WGS sequence"/>
</dbReference>
<organism evidence="2 3">
    <name type="scientific">Pseudoalteromonas amylolytica</name>
    <dbReference type="NCBI Taxonomy" id="1859457"/>
    <lineage>
        <taxon>Bacteria</taxon>
        <taxon>Pseudomonadati</taxon>
        <taxon>Pseudomonadota</taxon>
        <taxon>Gammaproteobacteria</taxon>
        <taxon>Alteromonadales</taxon>
        <taxon>Pseudoalteromonadaceae</taxon>
        <taxon>Pseudoalteromonas</taxon>
    </lineage>
</organism>
<keyword evidence="3" id="KW-1185">Reference proteome</keyword>
<keyword evidence="1" id="KW-0175">Coiled coil</keyword>
<name>A0A1S1MYM9_9GAMM</name>
<dbReference type="OrthoDB" id="6286316at2"/>
<evidence type="ECO:0000256" key="1">
    <source>
        <dbReference type="SAM" id="Coils"/>
    </source>
</evidence>
<dbReference type="STRING" id="1859457.BET10_10615"/>
<reference evidence="2 3" key="1">
    <citation type="submission" date="2016-09" db="EMBL/GenBank/DDBJ databases">
        <title>Pseudoalteromonas amylolytica sp. nov., isolated from the surface seawater.</title>
        <authorList>
            <person name="Wu Y.-H."/>
            <person name="Cheng H."/>
            <person name="Jin X.-B."/>
            <person name="Wang C.-S."/>
            <person name="Xu X.-W."/>
        </authorList>
    </citation>
    <scope>NUCLEOTIDE SEQUENCE [LARGE SCALE GENOMIC DNA]</scope>
    <source>
        <strain evidence="2 3">JW1</strain>
    </source>
</reference>
<dbReference type="AlphaFoldDB" id="A0A1S1MYM9"/>
<proteinExistence type="predicted"/>
<accession>A0A1S1MYM9</accession>
<sequence>MATINNAIQEMVDHLVTKMRSNEKLSAEEQTLVSNAIQKLSSSANLEAALVAVAEEHLDDATDTINNASDLVKELQAKLLEQSAHLSLLPGLEAKFNEITANLVANVEQSLSNLPDRLIDPTYRLGEPEFRLDYYDNTAAEIASGNQAYGACHVLSMANYDAGTFSVYYDAGTRVGSSNPAAIVTIDANGDVAKATRIPALVPSDGTAQIGMFVLPDNNTTLFSYTASSNQLTTYKAGSFTVESLQELDYFKLYQDKDSKKLYSVDAGILHEFDGVNWVQKVAQTFVSESAFESWAISNGLFPLHTQTITPTSVQQLINAQTGYSTTLSALPVTRPPNRKELAVHNNEYHDMPVITQQNLVRYNEGVVSGQSANYAITRSFKGRVHLPALGSVIRATLESVSPSNSAGTTAGYHGHGHPQFIAYSPIHNALLVYQYFQFYYSGSNLKSDSLSRVYFA</sequence>
<evidence type="ECO:0000313" key="3">
    <source>
        <dbReference type="Proteomes" id="UP000179786"/>
    </source>
</evidence>
<evidence type="ECO:0000313" key="2">
    <source>
        <dbReference type="EMBL" id="OHU91274.1"/>
    </source>
</evidence>
<feature type="coiled-coil region" evidence="1">
    <location>
        <begin position="51"/>
        <end position="78"/>
    </location>
</feature>
<protein>
    <submittedName>
        <fullName evidence="2">Uncharacterized protein</fullName>
    </submittedName>
</protein>
<gene>
    <name evidence="2" type="ORF">BET10_10615</name>
</gene>
<dbReference type="RefSeq" id="WP_070985049.1">
    <property type="nucleotide sequence ID" value="NZ_MKJU01000025.1"/>
</dbReference>
<dbReference type="EMBL" id="MKJU01000025">
    <property type="protein sequence ID" value="OHU91274.1"/>
    <property type="molecule type" value="Genomic_DNA"/>
</dbReference>